<dbReference type="GO" id="GO:0005789">
    <property type="term" value="C:endoplasmic reticulum membrane"/>
    <property type="evidence" value="ECO:0007669"/>
    <property type="project" value="UniProtKB-SubCell"/>
</dbReference>
<keyword evidence="10" id="KW-1185">Reference proteome</keyword>
<organism evidence="9 10">
    <name type="scientific">Glomus cerebriforme</name>
    <dbReference type="NCBI Taxonomy" id="658196"/>
    <lineage>
        <taxon>Eukaryota</taxon>
        <taxon>Fungi</taxon>
        <taxon>Fungi incertae sedis</taxon>
        <taxon>Mucoromycota</taxon>
        <taxon>Glomeromycotina</taxon>
        <taxon>Glomeromycetes</taxon>
        <taxon>Glomerales</taxon>
        <taxon>Glomeraceae</taxon>
        <taxon>Glomus</taxon>
    </lineage>
</organism>
<dbReference type="InterPro" id="IPR003388">
    <property type="entry name" value="Reticulon"/>
</dbReference>
<feature type="domain" description="Reticulon" evidence="8">
    <location>
        <begin position="93"/>
        <end position="304"/>
    </location>
</feature>
<dbReference type="InterPro" id="IPR045064">
    <property type="entry name" value="Reticulon-like"/>
</dbReference>
<evidence type="ECO:0000259" key="8">
    <source>
        <dbReference type="PROSITE" id="PS50845"/>
    </source>
</evidence>
<feature type="transmembrane region" description="Helical" evidence="6">
    <location>
        <begin position="96"/>
        <end position="118"/>
    </location>
</feature>
<gene>
    <name evidence="9" type="ORF">C1645_837603</name>
</gene>
<dbReference type="OrthoDB" id="567788at2759"/>
<reference evidence="9 10" key="1">
    <citation type="submission" date="2018-06" db="EMBL/GenBank/DDBJ databases">
        <title>Comparative genomics reveals the genomic features of Rhizophagus irregularis, R. cerebriforme, R. diaphanum and Gigaspora rosea, and their symbiotic lifestyle signature.</title>
        <authorList>
            <person name="Morin E."/>
            <person name="San Clemente H."/>
            <person name="Chen E.C.H."/>
            <person name="De La Providencia I."/>
            <person name="Hainaut M."/>
            <person name="Kuo A."/>
            <person name="Kohler A."/>
            <person name="Murat C."/>
            <person name="Tang N."/>
            <person name="Roy S."/>
            <person name="Loubradou J."/>
            <person name="Henrissat B."/>
            <person name="Grigoriev I.V."/>
            <person name="Corradi N."/>
            <person name="Roux C."/>
            <person name="Martin F.M."/>
        </authorList>
    </citation>
    <scope>NUCLEOTIDE SEQUENCE [LARGE SCALE GENOMIC DNA]</scope>
    <source>
        <strain evidence="9 10">DAOM 227022</strain>
    </source>
</reference>
<keyword evidence="2 6" id="KW-0812">Transmembrane</keyword>
<comment type="caution">
    <text evidence="9">The sequence shown here is derived from an EMBL/GenBank/DDBJ whole genome shotgun (WGS) entry which is preliminary data.</text>
</comment>
<evidence type="ECO:0000256" key="5">
    <source>
        <dbReference type="ARBA" id="ARBA00023136"/>
    </source>
</evidence>
<dbReference type="PROSITE" id="PS50845">
    <property type="entry name" value="RETICULON"/>
    <property type="match status" value="1"/>
</dbReference>
<evidence type="ECO:0000256" key="7">
    <source>
        <dbReference type="SAM" id="MobiDB-lite"/>
    </source>
</evidence>
<keyword evidence="4 6" id="KW-1133">Transmembrane helix</keyword>
<dbReference type="GO" id="GO:0009617">
    <property type="term" value="P:response to bacterium"/>
    <property type="evidence" value="ECO:0007669"/>
    <property type="project" value="InterPro"/>
</dbReference>
<feature type="transmembrane region" description="Helical" evidence="6">
    <location>
        <begin position="215"/>
        <end position="244"/>
    </location>
</feature>
<feature type="compositionally biased region" description="Polar residues" evidence="7">
    <location>
        <begin position="1"/>
        <end position="25"/>
    </location>
</feature>
<evidence type="ECO:0000256" key="6">
    <source>
        <dbReference type="RuleBase" id="RU363132"/>
    </source>
</evidence>
<feature type="transmembrane region" description="Helical" evidence="6">
    <location>
        <begin position="124"/>
        <end position="146"/>
    </location>
</feature>
<comment type="subcellular location">
    <subcellularLocation>
        <location evidence="1 6">Endoplasmic reticulum membrane</location>
        <topology evidence="1 6">Multi-pass membrane protein</topology>
    </subcellularLocation>
</comment>
<feature type="region of interest" description="Disordered" evidence="7">
    <location>
        <begin position="54"/>
        <end position="77"/>
    </location>
</feature>
<feature type="compositionally biased region" description="Basic and acidic residues" evidence="7">
    <location>
        <begin position="65"/>
        <end position="77"/>
    </location>
</feature>
<sequence length="304" mass="34862">MDHESIITNNVAVDNDNIEQTPPTTTEKHQSSTTEQKTETLIEETTHVLEKLKEVTATSSSEQNSIDHEKKVEENKRKVESVKNPFKNLTPRVTQLIYWENPIHSGALLATGLTFLIFTTYYSLFNTICALAFILIGANWVYVIGWKQIQSLINQKPINPHEHLLLNKPWYIEREDAEKYLDVTIEAINFVLLEAQRIVLVDDPMRTIKHILAFYVLWTLGTWMSPRTLLGIVLVLGFVIPIAYQKNKVLVDEKLDKAKKFLHSYFDRGLNIAKQHTGGVYEKAKSFATKKGYLSDTNSTKKEE</sequence>
<dbReference type="Pfam" id="PF02453">
    <property type="entry name" value="Reticulon"/>
    <property type="match status" value="1"/>
</dbReference>
<dbReference type="PANTHER" id="PTHR10994">
    <property type="entry name" value="RETICULON"/>
    <property type="match status" value="1"/>
</dbReference>
<accession>A0A397S8H8</accession>
<feature type="compositionally biased region" description="Basic and acidic residues" evidence="7">
    <location>
        <begin position="26"/>
        <end position="41"/>
    </location>
</feature>
<name>A0A397S8H8_9GLOM</name>
<evidence type="ECO:0000256" key="1">
    <source>
        <dbReference type="ARBA" id="ARBA00004477"/>
    </source>
</evidence>
<evidence type="ECO:0000256" key="3">
    <source>
        <dbReference type="ARBA" id="ARBA00022824"/>
    </source>
</evidence>
<keyword evidence="3 6" id="KW-0256">Endoplasmic reticulum</keyword>
<dbReference type="PANTHER" id="PTHR10994:SF193">
    <property type="entry name" value="RETICULON-LIKE PROTEIN"/>
    <property type="match status" value="1"/>
</dbReference>
<dbReference type="EMBL" id="QKYT01000854">
    <property type="protein sequence ID" value="RIA81056.1"/>
    <property type="molecule type" value="Genomic_DNA"/>
</dbReference>
<evidence type="ECO:0000313" key="10">
    <source>
        <dbReference type="Proteomes" id="UP000265703"/>
    </source>
</evidence>
<proteinExistence type="predicted"/>
<dbReference type="Proteomes" id="UP000265703">
    <property type="component" value="Unassembled WGS sequence"/>
</dbReference>
<protein>
    <recommendedName>
        <fullName evidence="6">Reticulon-like protein</fullName>
    </recommendedName>
</protein>
<dbReference type="STRING" id="658196.A0A397S8H8"/>
<evidence type="ECO:0000256" key="4">
    <source>
        <dbReference type="ARBA" id="ARBA00022989"/>
    </source>
</evidence>
<keyword evidence="5 6" id="KW-0472">Membrane</keyword>
<feature type="region of interest" description="Disordered" evidence="7">
    <location>
        <begin position="1"/>
        <end position="41"/>
    </location>
</feature>
<evidence type="ECO:0000256" key="2">
    <source>
        <dbReference type="ARBA" id="ARBA00022692"/>
    </source>
</evidence>
<dbReference type="AlphaFoldDB" id="A0A397S8H8"/>
<evidence type="ECO:0000313" key="9">
    <source>
        <dbReference type="EMBL" id="RIA81056.1"/>
    </source>
</evidence>